<dbReference type="eggNOG" id="arCOG10223">
    <property type="taxonomic scope" value="Archaea"/>
</dbReference>
<sequence length="450" mass="51072">MRAEVVYSPSNDAKEAYRQIAKQLEQIDFEPNFLLLFLTEGVWKNYKLFIQLLKKKFPDAKMLGCTVEGYLVKDEIWMRGVAALLGEFDGKVEVFWAKDKTATRTAEKLGEKIGKGWDAILLMFPALYFPSKFGFLKYFLKDRVYYRRYIRGESVKEKEDVLKEFSDYLRSKFVFPINDVLKIVAEKTGGSIPILGLNLMPLEATSYTPLILADYNELGFGSAAMCFKGKANVLFHDIFPERGNSYEETFEVIKNYFAGVEEVKVVKGGLAIGEINGLKPVAFLKMKRSGFEDVSQDEFLKKVESGKLQMATPYGLSFISKETYGSAGLGLFNYPLNIYPSLFNVDNFYDEVIFGGEVFRGGVKAFAEIFEKKKLKGFDFYVVDQNAIMSFGGNIHKFLDVVREKSNKYFGIFSSFPSAYIPVPDKKYLSEVHKSIFANLGGTSAMVEFE</sequence>
<organism evidence="2 3">
    <name type="scientific">Archaeoglobus veneficus (strain DSM 11195 / SNP6)</name>
    <dbReference type="NCBI Taxonomy" id="693661"/>
    <lineage>
        <taxon>Archaea</taxon>
        <taxon>Methanobacteriati</taxon>
        <taxon>Methanobacteriota</taxon>
        <taxon>Archaeoglobi</taxon>
        <taxon>Archaeoglobales</taxon>
        <taxon>Archaeoglobaceae</taxon>
        <taxon>Archaeoglobus</taxon>
    </lineage>
</organism>
<dbReference type="InterPro" id="IPR013702">
    <property type="entry name" value="FIST_domain_N"/>
</dbReference>
<name>F2KNA7_ARCVS</name>
<gene>
    <name evidence="2" type="ordered locus">Arcve_0169</name>
</gene>
<dbReference type="RefSeq" id="WP_013682884.1">
    <property type="nucleotide sequence ID" value="NC_015320.1"/>
</dbReference>
<dbReference type="STRING" id="693661.Arcve_0169"/>
<evidence type="ECO:0000259" key="1">
    <source>
        <dbReference type="Pfam" id="PF08495"/>
    </source>
</evidence>
<evidence type="ECO:0000313" key="2">
    <source>
        <dbReference type="EMBL" id="AEA46208.1"/>
    </source>
</evidence>
<proteinExistence type="predicted"/>
<accession>F2KNA7</accession>
<dbReference type="KEGG" id="ave:Arcve_0169"/>
<dbReference type="GeneID" id="10393261"/>
<dbReference type="OrthoDB" id="50494at2157"/>
<dbReference type="AlphaFoldDB" id="F2KNA7"/>
<keyword evidence="3" id="KW-1185">Reference proteome</keyword>
<dbReference type="EMBL" id="CP002588">
    <property type="protein sequence ID" value="AEA46208.1"/>
    <property type="molecule type" value="Genomic_DNA"/>
</dbReference>
<reference evidence="2 3" key="1">
    <citation type="submission" date="2011-03" db="EMBL/GenBank/DDBJ databases">
        <title>The complete genome of Archaeoglobus veneficus SNP6.</title>
        <authorList>
            <consortium name="US DOE Joint Genome Institute (JGI-PGF)"/>
            <person name="Lucas S."/>
            <person name="Copeland A."/>
            <person name="Lapidus A."/>
            <person name="Bruce D."/>
            <person name="Goodwin L."/>
            <person name="Pitluck S."/>
            <person name="Kyrpides N."/>
            <person name="Mavromatis K."/>
            <person name="Pagani I."/>
            <person name="Ivanova N."/>
            <person name="Mikhailova N."/>
            <person name="Lu M."/>
            <person name="Detter J.C."/>
            <person name="Tapia R."/>
            <person name="Han C."/>
            <person name="Land M."/>
            <person name="Hauser L."/>
            <person name="Markowitz V."/>
            <person name="Cheng J.-F."/>
            <person name="Hugenholtz P."/>
            <person name="Woyke T."/>
            <person name="Wu D."/>
            <person name="Spring S."/>
            <person name="Brambilla E."/>
            <person name="Klenk H.-P."/>
            <person name="Eisen J.A."/>
        </authorList>
    </citation>
    <scope>NUCLEOTIDE SEQUENCE [LARGE SCALE GENOMIC DNA]</scope>
    <source>
        <strain>SNP6</strain>
    </source>
</reference>
<protein>
    <recommendedName>
        <fullName evidence="1">FIST domain-containing protein</fullName>
    </recommendedName>
</protein>
<feature type="domain" description="FIST" evidence="1">
    <location>
        <begin position="33"/>
        <end position="127"/>
    </location>
</feature>
<dbReference type="Proteomes" id="UP000008136">
    <property type="component" value="Chromosome"/>
</dbReference>
<evidence type="ECO:0000313" key="3">
    <source>
        <dbReference type="Proteomes" id="UP000008136"/>
    </source>
</evidence>
<dbReference type="HOGENOM" id="CLU_695605_0_0_2"/>
<dbReference type="Pfam" id="PF08495">
    <property type="entry name" value="FIST"/>
    <property type="match status" value="1"/>
</dbReference>